<evidence type="ECO:0000256" key="5">
    <source>
        <dbReference type="ARBA" id="ARBA00022692"/>
    </source>
</evidence>
<feature type="transmembrane region" description="Helical" evidence="8">
    <location>
        <begin position="12"/>
        <end position="30"/>
    </location>
</feature>
<evidence type="ECO:0000313" key="10">
    <source>
        <dbReference type="Proteomes" id="UP000194151"/>
    </source>
</evidence>
<keyword evidence="10" id="KW-1185">Reference proteome</keyword>
<feature type="transmembrane region" description="Helical" evidence="8">
    <location>
        <begin position="277"/>
        <end position="296"/>
    </location>
</feature>
<evidence type="ECO:0000256" key="1">
    <source>
        <dbReference type="ARBA" id="ARBA00004651"/>
    </source>
</evidence>
<dbReference type="Proteomes" id="UP000194151">
    <property type="component" value="Chromosome"/>
</dbReference>
<evidence type="ECO:0000256" key="4">
    <source>
        <dbReference type="ARBA" id="ARBA00022475"/>
    </source>
</evidence>
<proteinExistence type="inferred from homology"/>
<evidence type="ECO:0000256" key="2">
    <source>
        <dbReference type="ARBA" id="ARBA00009773"/>
    </source>
</evidence>
<dbReference type="PANTHER" id="PTHR21716">
    <property type="entry name" value="TRANSMEMBRANE PROTEIN"/>
    <property type="match status" value="1"/>
</dbReference>
<feature type="transmembrane region" description="Helical" evidence="8">
    <location>
        <begin position="215"/>
        <end position="237"/>
    </location>
</feature>
<accession>A0A1W6YME9</accession>
<feature type="transmembrane region" description="Helical" evidence="8">
    <location>
        <begin position="308"/>
        <end position="341"/>
    </location>
</feature>
<feature type="transmembrane region" description="Helical" evidence="8">
    <location>
        <begin position="36"/>
        <end position="52"/>
    </location>
</feature>
<feature type="transmembrane region" description="Helical" evidence="8">
    <location>
        <begin position="64"/>
        <end position="82"/>
    </location>
</feature>
<dbReference type="GO" id="GO:0005886">
    <property type="term" value="C:plasma membrane"/>
    <property type="evidence" value="ECO:0007669"/>
    <property type="project" value="UniProtKB-SubCell"/>
</dbReference>
<dbReference type="KEGG" id="bgv:CAL12_13480"/>
<keyword evidence="7 8" id="KW-0472">Membrane</keyword>
<feature type="transmembrane region" description="Helical" evidence="8">
    <location>
        <begin position="244"/>
        <end position="271"/>
    </location>
</feature>
<keyword evidence="3" id="KW-0813">Transport</keyword>
<dbReference type="PANTHER" id="PTHR21716:SF67">
    <property type="entry name" value="TRANSPORT PROTEIN YDIK-RELATED"/>
    <property type="match status" value="1"/>
</dbReference>
<evidence type="ECO:0000256" key="3">
    <source>
        <dbReference type="ARBA" id="ARBA00022448"/>
    </source>
</evidence>
<evidence type="ECO:0000313" key="9">
    <source>
        <dbReference type="EMBL" id="ARP81723.1"/>
    </source>
</evidence>
<dbReference type="OrthoDB" id="106838at2"/>
<comment type="subcellular location">
    <subcellularLocation>
        <location evidence="1">Cell membrane</location>
        <topology evidence="1">Multi-pass membrane protein</topology>
    </subcellularLocation>
</comment>
<keyword evidence="4" id="KW-1003">Cell membrane</keyword>
<dbReference type="AlphaFoldDB" id="A0A1W6YME9"/>
<evidence type="ECO:0000256" key="8">
    <source>
        <dbReference type="SAM" id="Phobius"/>
    </source>
</evidence>
<protein>
    <recommendedName>
        <fullName evidence="11">AI-2E family transporter YdiK</fullName>
    </recommendedName>
</protein>
<dbReference type="Pfam" id="PF01594">
    <property type="entry name" value="AI-2E_transport"/>
    <property type="match status" value="1"/>
</dbReference>
<evidence type="ECO:0000256" key="6">
    <source>
        <dbReference type="ARBA" id="ARBA00022989"/>
    </source>
</evidence>
<feature type="transmembrane region" description="Helical" evidence="8">
    <location>
        <begin position="154"/>
        <end position="180"/>
    </location>
</feature>
<gene>
    <name evidence="9" type="ORF">CAL12_13480</name>
</gene>
<name>A0A1W6YME9_9BORD</name>
<sequence>MARQPRNDVARMFFLIVVLSALLAGSLYILRPFLPGLIWAGTIVVATWPLLLRLQRRLGGRRWLATTVMMLVLVVVMVLPLYQTISTLAGHADEIVGTIRRLPSYTLLPPPDWIADVPLIGRRTAAEWQRLSDAGPGGLLARVEPYLTLAARWILGQAAVLGTFMIHMLVTLVIAGILYVHGASTAAFISRAAVRLAGPAGSVAITLAGQAIRAVALGIVLTAVVQTSLGAMGLWLADVPAAGVLAAAMLLLCIAQIGPLIPMLAGVIWLYRIDATLAATLLLLWSIVIGTLDNVMRPWLISRGVRLPLLLILCGVIGGMLAFGLVGLFIGPVVLAVTLVMLRTWVDGVALPEEGQGN</sequence>
<dbReference type="NCBIfam" id="NF008216">
    <property type="entry name" value="PRK10983.1"/>
    <property type="match status" value="1"/>
</dbReference>
<keyword evidence="6 8" id="KW-1133">Transmembrane helix</keyword>
<dbReference type="InterPro" id="IPR002549">
    <property type="entry name" value="AI-2E-like"/>
</dbReference>
<keyword evidence="5 8" id="KW-0812">Transmembrane</keyword>
<comment type="similarity">
    <text evidence="2">Belongs to the autoinducer-2 exporter (AI-2E) (TC 2.A.86) family.</text>
</comment>
<evidence type="ECO:0000256" key="7">
    <source>
        <dbReference type="ARBA" id="ARBA00023136"/>
    </source>
</evidence>
<organism evidence="9 10">
    <name type="scientific">Bordetella genomosp. 8</name>
    <dbReference type="NCBI Taxonomy" id="1416806"/>
    <lineage>
        <taxon>Bacteria</taxon>
        <taxon>Pseudomonadati</taxon>
        <taxon>Pseudomonadota</taxon>
        <taxon>Betaproteobacteria</taxon>
        <taxon>Burkholderiales</taxon>
        <taxon>Alcaligenaceae</taxon>
        <taxon>Bordetella</taxon>
    </lineage>
</organism>
<dbReference type="EMBL" id="CP021108">
    <property type="protein sequence ID" value="ARP81723.1"/>
    <property type="molecule type" value="Genomic_DNA"/>
</dbReference>
<evidence type="ECO:0008006" key="11">
    <source>
        <dbReference type="Google" id="ProtNLM"/>
    </source>
</evidence>
<reference evidence="9 10" key="1">
    <citation type="submission" date="2017-05" db="EMBL/GenBank/DDBJ databases">
        <title>Complete and WGS of Bordetella genogroups.</title>
        <authorList>
            <person name="Spilker T."/>
            <person name="LiPuma J."/>
        </authorList>
    </citation>
    <scope>NUCLEOTIDE SEQUENCE [LARGE SCALE GENOMIC DNA]</scope>
    <source>
        <strain evidence="9 10">AU19157</strain>
    </source>
</reference>
<dbReference type="STRING" id="1416806.CAL12_13480"/>
<dbReference type="RefSeq" id="WP_086064910.1">
    <property type="nucleotide sequence ID" value="NZ_CP021108.1"/>
</dbReference>